<dbReference type="GO" id="GO:0003677">
    <property type="term" value="F:DNA binding"/>
    <property type="evidence" value="ECO:0007669"/>
    <property type="project" value="InterPro"/>
</dbReference>
<keyword evidence="7" id="KW-0240">DNA-directed RNA polymerase</keyword>
<name>A0A8J2XTD1_9BACT</name>
<evidence type="ECO:0000259" key="5">
    <source>
        <dbReference type="Pfam" id="PF04542"/>
    </source>
</evidence>
<dbReference type="GO" id="GO:0016987">
    <property type="term" value="F:sigma factor activity"/>
    <property type="evidence" value="ECO:0007669"/>
    <property type="project" value="UniProtKB-KW"/>
</dbReference>
<dbReference type="InterPro" id="IPR036388">
    <property type="entry name" value="WH-like_DNA-bd_sf"/>
</dbReference>
<accession>A0A8J2XTD1</accession>
<dbReference type="RefSeq" id="WP_188932518.1">
    <property type="nucleotide sequence ID" value="NZ_BMJC01000003.1"/>
</dbReference>
<evidence type="ECO:0000256" key="1">
    <source>
        <dbReference type="ARBA" id="ARBA00010641"/>
    </source>
</evidence>
<comment type="caution">
    <text evidence="7">The sequence shown here is derived from an EMBL/GenBank/DDBJ whole genome shotgun (WGS) entry which is preliminary data.</text>
</comment>
<comment type="similarity">
    <text evidence="1">Belongs to the sigma-70 factor family. ECF subfamily.</text>
</comment>
<evidence type="ECO:0000256" key="4">
    <source>
        <dbReference type="ARBA" id="ARBA00023163"/>
    </source>
</evidence>
<dbReference type="AlphaFoldDB" id="A0A8J2XTD1"/>
<dbReference type="InterPro" id="IPR013325">
    <property type="entry name" value="RNA_pol_sigma_r2"/>
</dbReference>
<keyword evidence="4" id="KW-0804">Transcription</keyword>
<evidence type="ECO:0000256" key="2">
    <source>
        <dbReference type="ARBA" id="ARBA00023015"/>
    </source>
</evidence>
<dbReference type="NCBIfam" id="TIGR02985">
    <property type="entry name" value="Sig70_bacteroi1"/>
    <property type="match status" value="1"/>
</dbReference>
<keyword evidence="3" id="KW-0731">Sigma factor</keyword>
<dbReference type="Pfam" id="PF08281">
    <property type="entry name" value="Sigma70_r4_2"/>
    <property type="match status" value="1"/>
</dbReference>
<dbReference type="CDD" id="cd06171">
    <property type="entry name" value="Sigma70_r4"/>
    <property type="match status" value="1"/>
</dbReference>
<dbReference type="NCBIfam" id="TIGR02937">
    <property type="entry name" value="sigma70-ECF"/>
    <property type="match status" value="1"/>
</dbReference>
<dbReference type="EMBL" id="BMJC01000003">
    <property type="protein sequence ID" value="GGB02490.1"/>
    <property type="molecule type" value="Genomic_DNA"/>
</dbReference>
<evidence type="ECO:0000256" key="3">
    <source>
        <dbReference type="ARBA" id="ARBA00023082"/>
    </source>
</evidence>
<reference evidence="7" key="1">
    <citation type="journal article" date="2014" name="Int. J. Syst. Evol. Microbiol.">
        <title>Complete genome sequence of Corynebacterium casei LMG S-19264T (=DSM 44701T), isolated from a smear-ripened cheese.</title>
        <authorList>
            <consortium name="US DOE Joint Genome Institute (JGI-PGF)"/>
            <person name="Walter F."/>
            <person name="Albersmeier A."/>
            <person name="Kalinowski J."/>
            <person name="Ruckert C."/>
        </authorList>
    </citation>
    <scope>NUCLEOTIDE SEQUENCE</scope>
    <source>
        <strain evidence="7">CGMCC 1.15448</strain>
    </source>
</reference>
<evidence type="ECO:0000313" key="7">
    <source>
        <dbReference type="EMBL" id="GGB02490.1"/>
    </source>
</evidence>
<keyword evidence="2" id="KW-0805">Transcription regulation</keyword>
<evidence type="ECO:0000313" key="8">
    <source>
        <dbReference type="Proteomes" id="UP000607559"/>
    </source>
</evidence>
<dbReference type="SUPFAM" id="SSF88946">
    <property type="entry name" value="Sigma2 domain of RNA polymerase sigma factors"/>
    <property type="match status" value="1"/>
</dbReference>
<keyword evidence="8" id="KW-1185">Reference proteome</keyword>
<feature type="domain" description="RNA polymerase sigma-70 region 2" evidence="5">
    <location>
        <begin position="27"/>
        <end position="92"/>
    </location>
</feature>
<dbReference type="SUPFAM" id="SSF88659">
    <property type="entry name" value="Sigma3 and sigma4 domains of RNA polymerase sigma factors"/>
    <property type="match status" value="1"/>
</dbReference>
<dbReference type="InterPro" id="IPR014284">
    <property type="entry name" value="RNA_pol_sigma-70_dom"/>
</dbReference>
<dbReference type="InterPro" id="IPR013324">
    <property type="entry name" value="RNA_pol_sigma_r3/r4-like"/>
</dbReference>
<reference evidence="7" key="2">
    <citation type="submission" date="2020-09" db="EMBL/GenBank/DDBJ databases">
        <authorList>
            <person name="Sun Q."/>
            <person name="Zhou Y."/>
        </authorList>
    </citation>
    <scope>NUCLEOTIDE SEQUENCE</scope>
    <source>
        <strain evidence="7">CGMCC 1.15448</strain>
    </source>
</reference>
<gene>
    <name evidence="7" type="ORF">GCM10011511_27210</name>
</gene>
<dbReference type="InterPro" id="IPR007627">
    <property type="entry name" value="RNA_pol_sigma70_r2"/>
</dbReference>
<protein>
    <submittedName>
        <fullName evidence="7">DNA-directed RNA polymerase sigma-70 factor</fullName>
    </submittedName>
</protein>
<evidence type="ECO:0000259" key="6">
    <source>
        <dbReference type="Pfam" id="PF08281"/>
    </source>
</evidence>
<dbReference type="GO" id="GO:0000428">
    <property type="term" value="C:DNA-directed RNA polymerase complex"/>
    <property type="evidence" value="ECO:0007669"/>
    <property type="project" value="UniProtKB-KW"/>
</dbReference>
<dbReference type="Pfam" id="PF04542">
    <property type="entry name" value="Sigma70_r2"/>
    <property type="match status" value="1"/>
</dbReference>
<dbReference type="PANTHER" id="PTHR43133:SF46">
    <property type="entry name" value="RNA POLYMERASE SIGMA-70 FACTOR ECF SUBFAMILY"/>
    <property type="match status" value="1"/>
</dbReference>
<dbReference type="InterPro" id="IPR013249">
    <property type="entry name" value="RNA_pol_sigma70_r4_t2"/>
</dbReference>
<dbReference type="GO" id="GO:0006352">
    <property type="term" value="P:DNA-templated transcription initiation"/>
    <property type="evidence" value="ECO:0007669"/>
    <property type="project" value="InterPro"/>
</dbReference>
<organism evidence="7 8">
    <name type="scientific">Puia dinghuensis</name>
    <dbReference type="NCBI Taxonomy" id="1792502"/>
    <lineage>
        <taxon>Bacteria</taxon>
        <taxon>Pseudomonadati</taxon>
        <taxon>Bacteroidota</taxon>
        <taxon>Chitinophagia</taxon>
        <taxon>Chitinophagales</taxon>
        <taxon>Chitinophagaceae</taxon>
        <taxon>Puia</taxon>
    </lineage>
</organism>
<dbReference type="InterPro" id="IPR039425">
    <property type="entry name" value="RNA_pol_sigma-70-like"/>
</dbReference>
<dbReference type="InterPro" id="IPR014327">
    <property type="entry name" value="RNA_pol_sigma70_bacteroid"/>
</dbReference>
<proteinExistence type="inferred from homology"/>
<sequence length="197" mass="22464">MKETVLDNDGDLLRRMAGDDQSAFTTLYRRHWESLFVTTVRVIGNKEDAEDIIQEVFASLWNRRRSLDLTGPLAGYLQVSVKYKAINYIDKNITRRHYLQALSKAAETGAPASPEVLLRVKEVQQLIQTVIENMPPKMREVYQLSRQQQLTHKEIATRLGISEETVKKHIQNALQLLRSAMGKAPASIPALLFYLLS</sequence>
<dbReference type="Gene3D" id="1.10.1740.10">
    <property type="match status" value="1"/>
</dbReference>
<dbReference type="PANTHER" id="PTHR43133">
    <property type="entry name" value="RNA POLYMERASE ECF-TYPE SIGMA FACTO"/>
    <property type="match status" value="1"/>
</dbReference>
<dbReference type="Gene3D" id="1.10.10.10">
    <property type="entry name" value="Winged helix-like DNA-binding domain superfamily/Winged helix DNA-binding domain"/>
    <property type="match status" value="1"/>
</dbReference>
<feature type="domain" description="RNA polymerase sigma factor 70 region 4 type 2" evidence="6">
    <location>
        <begin position="125"/>
        <end position="177"/>
    </location>
</feature>
<dbReference type="Proteomes" id="UP000607559">
    <property type="component" value="Unassembled WGS sequence"/>
</dbReference>